<sequence length="921" mass="105034">MNSLSWGIVVTVGIIFLIGSFGLAQRYRKRLRELSSKLDQAERRARLMEDMLNNINLGTWSYDSMTDSVSFISRAFIGITGYVPEDFTSRSAWEQIVYPEDTDRLHTMAYRVSRGETVVDSYRIVHGNGEIRWMEFRMIPTMNEFGQMVRLDGILTDITDKKKIEKELLEFEHRFSRLTELSPHPLLVQKDGRLTYVNPAGLRMLGVEKLDDIVGEEIYCILPPEEWEKARQRIRVIVEEEYGEAIEYQVLSRDGQLIQTEVTGVYDASSGSTVHVFYDISERKKVETALKESMERYRRLVELSPVAIALCHDGLIIYVNPEGLRILGASKLSDVVGTTPWDWVSEENRDWAEALMRDLVRNGSLPPEEMTLVRTDVEKLEALVVGIYDPAHASVEIVFEDITSRKMAERALLASEELNRHLVELSPLSIILHHNYKIAYINPAGTALYGAKMPEEMLGLTLMELLGPEDVEEVMTCISGQLEGQGNTPLIQHRMIRKDGGVLEVESVTTGLPHLGRGTAMTMVWDVTTRKKAEEERQTAEQKIRESEDRYFRLQMSLDQFSSDLFGVVKVEELNGRLVREARQVLDTCRISLMKIGADGAVVVTHGGKEVPDGVLQSIRERGPDRLPLCQLIDTLDGHYVKIGEMNGESRILCVGESSALLLIQAQRVWLETLSRYVNVLYDNFRVIEDLRRNVDQLASGQMMPQWLLRFMFHLSENERKRLSQDLHDAALQEQIIWYRRLNQLSANADLPARYREQLEEIEQGLLDVVYQIRITCNELRPPLLHEEGLERSLEALFEFTQMRTDYAIQFDYSDLGYVIHDDVIIGLYRTVQEMLSNAAKHSGASRVVIKLFSEDDRINLHYEDNGIGMDVDKTANTFNSMGIYGMKERIRSMEGCIAFASPAEGGLFIRISVPVRSTTG</sequence>
<reference evidence="13 14" key="1">
    <citation type="submission" date="2019-08" db="EMBL/GenBank/DDBJ databases">
        <title>Genome sequencing of Paenibacillus faecis DSM 23593(T).</title>
        <authorList>
            <person name="Kook J.-K."/>
            <person name="Park S.-N."/>
            <person name="Lim Y.K."/>
        </authorList>
    </citation>
    <scope>NUCLEOTIDE SEQUENCE [LARGE SCALE GENOMIC DNA]</scope>
    <source>
        <strain evidence="13 14">DSM 23593</strain>
    </source>
</reference>
<feature type="domain" description="PAC" evidence="12">
    <location>
        <begin position="118"/>
        <end position="170"/>
    </location>
</feature>
<evidence type="ECO:0000256" key="6">
    <source>
        <dbReference type="ARBA" id="ARBA00022840"/>
    </source>
</evidence>
<dbReference type="SUPFAM" id="SSF55874">
    <property type="entry name" value="ATPase domain of HSP90 chaperone/DNA topoisomerase II/histidine kinase"/>
    <property type="match status" value="1"/>
</dbReference>
<evidence type="ECO:0000313" key="13">
    <source>
        <dbReference type="EMBL" id="TYA12533.1"/>
    </source>
</evidence>
<dbReference type="AlphaFoldDB" id="A0A5D0CRU3"/>
<dbReference type="EMBL" id="VSDO01000003">
    <property type="protein sequence ID" value="TYA12533.1"/>
    <property type="molecule type" value="Genomic_DNA"/>
</dbReference>
<evidence type="ECO:0000256" key="8">
    <source>
        <dbReference type="SAM" id="Coils"/>
    </source>
</evidence>
<evidence type="ECO:0000259" key="11">
    <source>
        <dbReference type="PROSITE" id="PS50112"/>
    </source>
</evidence>
<organism evidence="13 14">
    <name type="scientific">Paenibacillus faecis</name>
    <dbReference type="NCBI Taxonomy" id="862114"/>
    <lineage>
        <taxon>Bacteria</taxon>
        <taxon>Bacillati</taxon>
        <taxon>Bacillota</taxon>
        <taxon>Bacilli</taxon>
        <taxon>Bacillales</taxon>
        <taxon>Paenibacillaceae</taxon>
        <taxon>Paenibacillus</taxon>
    </lineage>
</organism>
<dbReference type="InterPro" id="IPR001610">
    <property type="entry name" value="PAC"/>
</dbReference>
<feature type="transmembrane region" description="Helical" evidence="9">
    <location>
        <begin position="6"/>
        <end position="24"/>
    </location>
</feature>
<protein>
    <recommendedName>
        <fullName evidence="2">histidine kinase</fullName>
        <ecNumber evidence="2">2.7.13.3</ecNumber>
    </recommendedName>
</protein>
<name>A0A5D0CRU3_9BACL</name>
<feature type="coiled-coil region" evidence="8">
    <location>
        <begin position="24"/>
        <end position="58"/>
    </location>
</feature>
<dbReference type="InterPro" id="IPR003594">
    <property type="entry name" value="HATPase_dom"/>
</dbReference>
<gene>
    <name evidence="13" type="ORF">FRY98_17780</name>
</gene>
<keyword evidence="4" id="KW-0547">Nucleotide-binding</keyword>
<dbReference type="InterPro" id="IPR000700">
    <property type="entry name" value="PAS-assoc_C"/>
</dbReference>
<evidence type="ECO:0000256" key="4">
    <source>
        <dbReference type="ARBA" id="ARBA00022741"/>
    </source>
</evidence>
<proteinExistence type="predicted"/>
<evidence type="ECO:0000256" key="7">
    <source>
        <dbReference type="ARBA" id="ARBA00023012"/>
    </source>
</evidence>
<dbReference type="SMART" id="SM00387">
    <property type="entry name" value="HATPase_c"/>
    <property type="match status" value="1"/>
</dbReference>
<dbReference type="SMART" id="SM00091">
    <property type="entry name" value="PAS"/>
    <property type="match status" value="4"/>
</dbReference>
<dbReference type="PROSITE" id="PS50113">
    <property type="entry name" value="PAC"/>
    <property type="match status" value="2"/>
</dbReference>
<dbReference type="Pfam" id="PF07730">
    <property type="entry name" value="HisKA_3"/>
    <property type="match status" value="1"/>
</dbReference>
<feature type="domain" description="PAC" evidence="12">
    <location>
        <begin position="244"/>
        <end position="292"/>
    </location>
</feature>
<evidence type="ECO:0000259" key="12">
    <source>
        <dbReference type="PROSITE" id="PS50113"/>
    </source>
</evidence>
<dbReference type="Gene3D" id="3.30.450.20">
    <property type="entry name" value="PAS domain"/>
    <property type="match status" value="4"/>
</dbReference>
<evidence type="ECO:0000256" key="3">
    <source>
        <dbReference type="ARBA" id="ARBA00022679"/>
    </source>
</evidence>
<comment type="catalytic activity">
    <reaction evidence="1">
        <text>ATP + protein L-histidine = ADP + protein N-phospho-L-histidine.</text>
        <dbReference type="EC" id="2.7.13.3"/>
    </reaction>
</comment>
<dbReference type="GO" id="GO:0005524">
    <property type="term" value="F:ATP binding"/>
    <property type="evidence" value="ECO:0007669"/>
    <property type="project" value="UniProtKB-KW"/>
</dbReference>
<dbReference type="PANTHER" id="PTHR24421:SF60">
    <property type="entry name" value="SENSOR HISTIDINE KINASE COMP"/>
    <property type="match status" value="1"/>
</dbReference>
<keyword evidence="9" id="KW-0472">Membrane</keyword>
<dbReference type="InterPro" id="IPR036890">
    <property type="entry name" value="HATPase_C_sf"/>
</dbReference>
<keyword evidence="14" id="KW-1185">Reference proteome</keyword>
<dbReference type="Pfam" id="PF02518">
    <property type="entry name" value="HATPase_c"/>
    <property type="match status" value="1"/>
</dbReference>
<evidence type="ECO:0000256" key="5">
    <source>
        <dbReference type="ARBA" id="ARBA00022777"/>
    </source>
</evidence>
<comment type="caution">
    <text evidence="13">The sequence shown here is derived from an EMBL/GenBank/DDBJ whole genome shotgun (WGS) entry which is preliminary data.</text>
</comment>
<dbReference type="GO" id="GO:0046983">
    <property type="term" value="F:protein dimerization activity"/>
    <property type="evidence" value="ECO:0007669"/>
    <property type="project" value="InterPro"/>
</dbReference>
<evidence type="ECO:0000313" key="14">
    <source>
        <dbReference type="Proteomes" id="UP000325218"/>
    </source>
</evidence>
<evidence type="ECO:0000256" key="1">
    <source>
        <dbReference type="ARBA" id="ARBA00000085"/>
    </source>
</evidence>
<dbReference type="InterPro" id="IPR050482">
    <property type="entry name" value="Sensor_HK_TwoCompSys"/>
</dbReference>
<evidence type="ECO:0000256" key="9">
    <source>
        <dbReference type="SAM" id="Phobius"/>
    </source>
</evidence>
<dbReference type="SUPFAM" id="SSF55785">
    <property type="entry name" value="PYP-like sensor domain (PAS domain)"/>
    <property type="match status" value="4"/>
</dbReference>
<dbReference type="InterPro" id="IPR013655">
    <property type="entry name" value="PAS_fold_3"/>
</dbReference>
<feature type="domain" description="PAS" evidence="11">
    <location>
        <begin position="171"/>
        <end position="241"/>
    </location>
</feature>
<dbReference type="InterPro" id="IPR000014">
    <property type="entry name" value="PAS"/>
</dbReference>
<evidence type="ECO:0000259" key="10">
    <source>
        <dbReference type="PROSITE" id="PS50109"/>
    </source>
</evidence>
<dbReference type="InterPro" id="IPR035965">
    <property type="entry name" value="PAS-like_dom_sf"/>
</dbReference>
<dbReference type="PROSITE" id="PS50109">
    <property type="entry name" value="HIS_KIN"/>
    <property type="match status" value="1"/>
</dbReference>
<dbReference type="RefSeq" id="WP_148454361.1">
    <property type="nucleotide sequence ID" value="NZ_VSDO01000003.1"/>
</dbReference>
<dbReference type="InterPro" id="IPR011712">
    <property type="entry name" value="Sig_transdc_His_kin_sub3_dim/P"/>
</dbReference>
<dbReference type="Gene3D" id="3.30.565.10">
    <property type="entry name" value="Histidine kinase-like ATPase, C-terminal domain"/>
    <property type="match status" value="1"/>
</dbReference>
<feature type="domain" description="PAS" evidence="11">
    <location>
        <begin position="415"/>
        <end position="485"/>
    </location>
</feature>
<feature type="domain" description="Histidine kinase" evidence="10">
    <location>
        <begin position="828"/>
        <end position="918"/>
    </location>
</feature>
<dbReference type="EC" id="2.7.13.3" evidence="2"/>
<keyword evidence="8" id="KW-0175">Coiled coil</keyword>
<dbReference type="CDD" id="cd16917">
    <property type="entry name" value="HATPase_UhpB-NarQ-NarX-like"/>
    <property type="match status" value="1"/>
</dbReference>
<dbReference type="GO" id="GO:0000155">
    <property type="term" value="F:phosphorelay sensor kinase activity"/>
    <property type="evidence" value="ECO:0007669"/>
    <property type="project" value="InterPro"/>
</dbReference>
<keyword evidence="9" id="KW-1133">Transmembrane helix</keyword>
<dbReference type="OrthoDB" id="9781904at2"/>
<evidence type="ECO:0000256" key="2">
    <source>
        <dbReference type="ARBA" id="ARBA00012438"/>
    </source>
</evidence>
<keyword evidence="5" id="KW-0418">Kinase</keyword>
<dbReference type="InterPro" id="IPR005467">
    <property type="entry name" value="His_kinase_dom"/>
</dbReference>
<dbReference type="SMART" id="SM00086">
    <property type="entry name" value="PAC"/>
    <property type="match status" value="3"/>
</dbReference>
<dbReference type="GO" id="GO:0016020">
    <property type="term" value="C:membrane"/>
    <property type="evidence" value="ECO:0007669"/>
    <property type="project" value="InterPro"/>
</dbReference>
<dbReference type="Pfam" id="PF13426">
    <property type="entry name" value="PAS_9"/>
    <property type="match status" value="2"/>
</dbReference>
<dbReference type="Pfam" id="PF08447">
    <property type="entry name" value="PAS_3"/>
    <property type="match status" value="1"/>
</dbReference>
<accession>A0A5D0CRU3</accession>
<keyword evidence="7" id="KW-0902">Two-component regulatory system</keyword>
<dbReference type="PROSITE" id="PS50112">
    <property type="entry name" value="PAS"/>
    <property type="match status" value="3"/>
</dbReference>
<keyword evidence="3" id="KW-0808">Transferase</keyword>
<keyword evidence="6" id="KW-0067">ATP-binding</keyword>
<dbReference type="CDD" id="cd00130">
    <property type="entry name" value="PAS"/>
    <property type="match status" value="4"/>
</dbReference>
<keyword evidence="9" id="KW-0812">Transmembrane</keyword>
<feature type="domain" description="PAS" evidence="11">
    <location>
        <begin position="44"/>
        <end position="116"/>
    </location>
</feature>
<dbReference type="NCBIfam" id="TIGR00229">
    <property type="entry name" value="sensory_box"/>
    <property type="match status" value="4"/>
</dbReference>
<dbReference type="Pfam" id="PF13188">
    <property type="entry name" value="PAS_8"/>
    <property type="match status" value="1"/>
</dbReference>
<dbReference type="Proteomes" id="UP000325218">
    <property type="component" value="Unassembled WGS sequence"/>
</dbReference>
<dbReference type="PANTHER" id="PTHR24421">
    <property type="entry name" value="NITRATE/NITRITE SENSOR PROTEIN NARX-RELATED"/>
    <property type="match status" value="1"/>
</dbReference>